<keyword evidence="1" id="KW-0472">Membrane</keyword>
<dbReference type="EMBL" id="SODU01000004">
    <property type="protein sequence ID" value="TDW84376.1"/>
    <property type="molecule type" value="Genomic_DNA"/>
</dbReference>
<protein>
    <submittedName>
        <fullName evidence="2">Uncharacterized protein</fullName>
    </submittedName>
</protein>
<comment type="caution">
    <text evidence="2">The sequence shown here is derived from an EMBL/GenBank/DDBJ whole genome shotgun (WGS) entry which is preliminary data.</text>
</comment>
<feature type="transmembrane region" description="Helical" evidence="1">
    <location>
        <begin position="88"/>
        <end position="104"/>
    </location>
</feature>
<gene>
    <name evidence="2" type="ORF">EV137_7185</name>
</gene>
<organism evidence="2 3">
    <name type="scientific">Kribbella pratensis</name>
    <dbReference type="NCBI Taxonomy" id="2512112"/>
    <lineage>
        <taxon>Bacteria</taxon>
        <taxon>Bacillati</taxon>
        <taxon>Actinomycetota</taxon>
        <taxon>Actinomycetes</taxon>
        <taxon>Propionibacteriales</taxon>
        <taxon>Kribbellaceae</taxon>
        <taxon>Kribbella</taxon>
    </lineage>
</organism>
<evidence type="ECO:0000256" key="1">
    <source>
        <dbReference type="SAM" id="Phobius"/>
    </source>
</evidence>
<accession>A0ABY2F7M3</accession>
<sequence>MDQATERRPIRRRRTPRPMNIETVQRWVVSAVLFHVGTVPAVTLAVYSIGVAATDFGRGIGLWLMSGVIGVLTAAGILAIFRRNPLSPWLLLGILPTAATGFYIF</sequence>
<keyword evidence="3" id="KW-1185">Reference proteome</keyword>
<feature type="transmembrane region" description="Helical" evidence="1">
    <location>
        <begin position="60"/>
        <end position="81"/>
    </location>
</feature>
<evidence type="ECO:0000313" key="3">
    <source>
        <dbReference type="Proteomes" id="UP000295060"/>
    </source>
</evidence>
<evidence type="ECO:0000313" key="2">
    <source>
        <dbReference type="EMBL" id="TDW84376.1"/>
    </source>
</evidence>
<keyword evidence="1" id="KW-0812">Transmembrane</keyword>
<dbReference type="Proteomes" id="UP000295060">
    <property type="component" value="Unassembled WGS sequence"/>
</dbReference>
<feature type="transmembrane region" description="Helical" evidence="1">
    <location>
        <begin position="27"/>
        <end position="48"/>
    </location>
</feature>
<reference evidence="2 3" key="1">
    <citation type="submission" date="2019-03" db="EMBL/GenBank/DDBJ databases">
        <title>Genomic Encyclopedia of Type Strains, Phase III (KMG-III): the genomes of soil and plant-associated and newly described type strains.</title>
        <authorList>
            <person name="Whitman W."/>
        </authorList>
    </citation>
    <scope>NUCLEOTIDE SEQUENCE [LARGE SCALE GENOMIC DNA]</scope>
    <source>
        <strain evidence="2 3">VKMAc-2574</strain>
    </source>
</reference>
<name>A0ABY2F7M3_9ACTN</name>
<keyword evidence="1" id="KW-1133">Transmembrane helix</keyword>
<proteinExistence type="predicted"/>